<feature type="domain" description="HTH cro/C1-type" evidence="1">
    <location>
        <begin position="9"/>
        <end position="71"/>
    </location>
</feature>
<dbReference type="GO" id="GO:0003677">
    <property type="term" value="F:DNA binding"/>
    <property type="evidence" value="ECO:0007669"/>
    <property type="project" value="InterPro"/>
</dbReference>
<dbReference type="CDD" id="cd00093">
    <property type="entry name" value="HTH_XRE"/>
    <property type="match status" value="1"/>
</dbReference>
<evidence type="ECO:0000313" key="2">
    <source>
        <dbReference type="EMBL" id="PML60196.1"/>
    </source>
</evidence>
<dbReference type="InterPro" id="IPR001387">
    <property type="entry name" value="Cro/C1-type_HTH"/>
</dbReference>
<accession>A0A2N7IPK1</accession>
<dbReference type="AlphaFoldDB" id="A0A2N7IPK1"/>
<comment type="caution">
    <text evidence="2">The sequence shown here is derived from an EMBL/GenBank/DDBJ whole genome shotgun (WGS) entry which is preliminary data.</text>
</comment>
<dbReference type="InterPro" id="IPR010982">
    <property type="entry name" value="Lambda_DNA-bd_dom_sf"/>
</dbReference>
<dbReference type="Gene3D" id="1.10.260.40">
    <property type="entry name" value="lambda repressor-like DNA-binding domains"/>
    <property type="match status" value="1"/>
</dbReference>
<proteinExistence type="predicted"/>
<dbReference type="SUPFAM" id="SSF47413">
    <property type="entry name" value="lambda repressor-like DNA-binding domains"/>
    <property type="match status" value="1"/>
</dbReference>
<dbReference type="EMBL" id="MCYL01000001">
    <property type="protein sequence ID" value="PML60196.1"/>
    <property type="molecule type" value="Genomic_DNA"/>
</dbReference>
<evidence type="ECO:0000313" key="3">
    <source>
        <dbReference type="Proteomes" id="UP000235746"/>
    </source>
</evidence>
<dbReference type="PROSITE" id="PS50943">
    <property type="entry name" value="HTH_CROC1"/>
    <property type="match status" value="1"/>
</dbReference>
<reference evidence="3" key="1">
    <citation type="submission" date="2016-07" db="EMBL/GenBank/DDBJ databases">
        <title>Nontailed viruses are major unrecognized killers of bacteria in the ocean.</title>
        <authorList>
            <person name="Kauffman K."/>
            <person name="Hussain F."/>
            <person name="Yang J."/>
            <person name="Arevalo P."/>
            <person name="Brown J."/>
            <person name="Cutler M."/>
            <person name="Kelly L."/>
            <person name="Polz M.F."/>
        </authorList>
    </citation>
    <scope>NUCLEOTIDE SEQUENCE [LARGE SCALE GENOMIC DNA]</scope>
    <source>
        <strain evidence="3">10N.261.51.B8</strain>
    </source>
</reference>
<organism evidence="2 3">
    <name type="scientific">Vibrio lentus</name>
    <dbReference type="NCBI Taxonomy" id="136468"/>
    <lineage>
        <taxon>Bacteria</taxon>
        <taxon>Pseudomonadati</taxon>
        <taxon>Pseudomonadota</taxon>
        <taxon>Gammaproteobacteria</taxon>
        <taxon>Vibrionales</taxon>
        <taxon>Vibrionaceae</taxon>
        <taxon>Vibrio</taxon>
    </lineage>
</organism>
<protein>
    <submittedName>
        <fullName evidence="2">Transcriptional regulator</fullName>
    </submittedName>
</protein>
<dbReference type="Proteomes" id="UP000235746">
    <property type="component" value="Unassembled WGS sequence"/>
</dbReference>
<name>A0A2N7IPK1_9VIBR</name>
<dbReference type="RefSeq" id="WP_017111671.1">
    <property type="nucleotide sequence ID" value="NZ_MCYL01000001.1"/>
</dbReference>
<evidence type="ECO:0000259" key="1">
    <source>
        <dbReference type="PROSITE" id="PS50943"/>
    </source>
</evidence>
<gene>
    <name evidence="2" type="ORF">BCT74_01955</name>
</gene>
<sequence length="314" mass="35875">MPITFAKFIEKIRKERDLTQQETLELLIDSDPALFKLDLTTFSRWERGVTIPKLSKQLAIARILGEDVAPLINPEAQATLKQQNSFDKIKNRVRNPYLAKSGDLNYRHYEQLLNQPDLCQQIATFHLDYLEMAINAETIQTSKLLLHTYQDSLSTLVGHFLYGFVPSDTQTSLLSPDQLSHCPFTHSENTLKQHVDMYVVSTFSTLSIPRMVSILKILDTLRQNTLVKNLVINCHDQEGYNLYDTISECVVLSKGIEIPFGGVKLFGKHYKYVQVKMSAENILSSKVVSSLVPSTDEYIRELLGLDYDTKPFKR</sequence>